<keyword evidence="1" id="KW-0175">Coiled coil</keyword>
<organism evidence="2">
    <name type="scientific">uncultured bacterium</name>
    <name type="common">gcode 4</name>
    <dbReference type="NCBI Taxonomy" id="1234023"/>
    <lineage>
        <taxon>Bacteria</taxon>
        <taxon>environmental samples</taxon>
    </lineage>
</organism>
<evidence type="ECO:0000256" key="1">
    <source>
        <dbReference type="SAM" id="Coils"/>
    </source>
</evidence>
<reference evidence="2" key="1">
    <citation type="journal article" date="2012" name="Science">
        <title>Fermentation, hydrogen, and sulfur metabolism in multiple uncultivated bacterial phyla.</title>
        <authorList>
            <person name="Wrighton K.C."/>
            <person name="Thomas B.C."/>
            <person name="Sharon I."/>
            <person name="Miller C.S."/>
            <person name="Castelle C.J."/>
            <person name="VerBerkmoes N.C."/>
            <person name="Wilkins M.J."/>
            <person name="Hettich R.L."/>
            <person name="Lipton M.S."/>
            <person name="Williams K.H."/>
            <person name="Long P.E."/>
            <person name="Banfield J.F."/>
        </authorList>
    </citation>
    <scope>NUCLEOTIDE SEQUENCE [LARGE SCALE GENOMIC DNA]</scope>
</reference>
<name>K2G224_9BACT</name>
<dbReference type="EMBL" id="AMFJ01000355">
    <property type="protein sequence ID" value="EKE28307.1"/>
    <property type="molecule type" value="Genomic_DNA"/>
</dbReference>
<dbReference type="AlphaFoldDB" id="K2G224"/>
<protein>
    <submittedName>
        <fullName evidence="2">Uncharacterized protein</fullName>
    </submittedName>
</protein>
<evidence type="ECO:0000313" key="2">
    <source>
        <dbReference type="EMBL" id="EKE28307.1"/>
    </source>
</evidence>
<sequence length="239" mass="29337">MKNYLNENWLPETYLEMDRDYMLKIVKEWAQLRDKLKNDYFEKTFDIDVRILFDWSSIGKPYKNDSPEYVKDVKKAEAISDSLYEKRQKLIVLNARKKLWTKDVDKNIQILTKEIEKLNEDFSSLINKYPQSPEISFFSMISNYGFDNKKFVIWMKKLMEVSDKYEYEIFVFFKNYSIEIWRDWIKKKWEFWYELQELVFKNFKSELQKIINHKLKDSNYPENIKNNFMDALDLLDKSN</sequence>
<proteinExistence type="predicted"/>
<accession>K2G224</accession>
<comment type="caution">
    <text evidence="2">The sequence shown here is derived from an EMBL/GenBank/DDBJ whole genome shotgun (WGS) entry which is preliminary data.</text>
</comment>
<feature type="coiled-coil region" evidence="1">
    <location>
        <begin position="101"/>
        <end position="128"/>
    </location>
</feature>
<gene>
    <name evidence="2" type="ORF">ACD_3C00081G0004</name>
</gene>